<keyword evidence="4 7" id="KW-0547">Nucleotide-binding</keyword>
<dbReference type="GO" id="GO:0016301">
    <property type="term" value="F:kinase activity"/>
    <property type="evidence" value="ECO:0007669"/>
    <property type="project" value="UniProtKB-KW"/>
</dbReference>
<feature type="domain" description="Protein kinase" evidence="8">
    <location>
        <begin position="503"/>
        <end position="765"/>
    </location>
</feature>
<evidence type="ECO:0000256" key="4">
    <source>
        <dbReference type="ARBA" id="ARBA00022741"/>
    </source>
</evidence>
<dbReference type="PANTHER" id="PTHR43671:SF13">
    <property type="entry name" value="SERINE_THREONINE-PROTEIN KINASE NEK2"/>
    <property type="match status" value="1"/>
</dbReference>
<dbReference type="PROSITE" id="PS50011">
    <property type="entry name" value="PROTEIN_KINASE_DOM"/>
    <property type="match status" value="2"/>
</dbReference>
<evidence type="ECO:0000259" key="9">
    <source>
        <dbReference type="PROSITE" id="PS50965"/>
    </source>
</evidence>
<protein>
    <recommendedName>
        <fullName evidence="2">non-specific serine/threonine protein kinase</fullName>
        <ecNumber evidence="2">2.7.11.1</ecNumber>
    </recommendedName>
</protein>
<dbReference type="Gene3D" id="1.10.510.10">
    <property type="entry name" value="Transferase(Phosphotransferase) domain 1"/>
    <property type="match status" value="2"/>
</dbReference>
<organism evidence="10 11">
    <name type="scientific">Anabaena lutea FACHB-196</name>
    <dbReference type="NCBI Taxonomy" id="2692881"/>
    <lineage>
        <taxon>Bacteria</taxon>
        <taxon>Bacillati</taxon>
        <taxon>Cyanobacteriota</taxon>
        <taxon>Cyanophyceae</taxon>
        <taxon>Nostocales</taxon>
        <taxon>Nostocaceae</taxon>
        <taxon>Anabaena</taxon>
    </lineage>
</organism>
<reference evidence="10 11" key="1">
    <citation type="journal article" date="2020" name="ISME J.">
        <title>Comparative genomics reveals insights into cyanobacterial evolution and habitat adaptation.</title>
        <authorList>
            <person name="Chen M.Y."/>
            <person name="Teng W.K."/>
            <person name="Zhao L."/>
            <person name="Hu C.X."/>
            <person name="Zhou Y.K."/>
            <person name="Han B.P."/>
            <person name="Song L.R."/>
            <person name="Shu W.S."/>
        </authorList>
    </citation>
    <scope>NUCLEOTIDE SEQUENCE [LARGE SCALE GENOMIC DNA]</scope>
    <source>
        <strain evidence="10 11">FACHB-196</strain>
    </source>
</reference>
<keyword evidence="6 7" id="KW-0067">ATP-binding</keyword>
<dbReference type="Pfam" id="PF00069">
    <property type="entry name" value="Pkinase"/>
    <property type="match status" value="2"/>
</dbReference>
<dbReference type="NCBIfam" id="NF047741">
    <property type="entry name" value="antiphage_MADS6"/>
    <property type="match status" value="1"/>
</dbReference>
<dbReference type="PROSITE" id="PS50965">
    <property type="entry name" value="NERD"/>
    <property type="match status" value="1"/>
</dbReference>
<dbReference type="InterPro" id="IPR050660">
    <property type="entry name" value="NEK_Ser/Thr_kinase"/>
</dbReference>
<gene>
    <name evidence="10" type="ORF">H6G59_01565</name>
</gene>
<evidence type="ECO:0000313" key="10">
    <source>
        <dbReference type="EMBL" id="MBD2566601.1"/>
    </source>
</evidence>
<dbReference type="EC" id="2.7.11.1" evidence="2"/>
<sequence length="1379" mass="157251">MVTKVIAIGQSVNDSERQAIKFLRDNLPDTYTIIHNFEIPQGKEKYEIDLAIIAPHSIFIVDVKGIPGLIDIYNSKWYPQGRDHIGAPLAKYRHNAKVIKDLICDAHPTKTNLKQIHVHAAILMTASNSHVEAHGSSDEDDITYLNQKCLTYFKGKGHIPSHRLQDIRSFHTEIEQAIVGKARPKSAPPIYREWQIEEELGGTPDKYTEYRAKHIFLGKRGGIARLRVYEVDPYQEQSIRDRQRNLISNAYRSIRLMPGHPNILKLTEFFPTEAEDKFILVIEDIAAEPLSQHIKKPNLALTFDQKIGIIQDILSALDHAHKYEVIHRNLTLDAILVTPDGNARLTGFDYARVTKNRSSTIAEDIVDELDYNYQAPECYRDPSQASIASDLFSAGLVFYELLTGQTAFENISQVFDCDGIFPEKPSTYKPDLPTGIDEWLQKLCAFDPEERFISAAVTLVELNNIITPKSPVIPQPNTEEKPKSLAEIDLQNLPADYILDELFIIQKRLGQGGFGVAYKVFDSMGDRDLVMKLITRDKQSIYQRLAREYKTLVHIPEHPYIVKVIIAHKLPDDTPYILFDYIDGEDVEKLLETEALSLKDAVTIALQTAAGLAHLHKNGVYHQDIKPSNLLWTDKGVRIIDFNVAVSERDEVTTGGGTRAYIPPDFDLTLDLDQIDQAQKIDRDIYALGITFYECITGKYPFDDQDPRLRRDKQPRDPRSFTTCKDLSDELVQFLMKAIAPHRVDRFSSAKEFAEALDAIKHPRKVSQPTQLTTESLPETLTDTSKPNFNPFVSHLLTLYSQSQRTNAGTRGLDKIGELTYVPTLLDKALQPAILAGEFNLVIVSGNAGDGKTAFIQQLEKQAEKENAQLQRGLNGSKFQIGGRTFFTNYDGSQDEGDKVNNEVLLEFLAPFQGSNTQVWQTNETRLIAINEGRLVDFLSEHENRFPQLTKIVKNGIKGADPEEGVAVINLNLRSVVANLGEENNSIFDRLIRRMTESRFWQACGNCDLKERCYIYHNAQTFMDEKASPKVIERLKTLYTITHLRGRLHITLRDLRSALAFMLAGTRDCDKVHELYRQSTPEARQHILDGFYFNSWMGGMGGSGDRLISLLREIDIGETSNPNLDRSFAFLEPGAKDMGRFNFSDRSRNDDHLLKRAFEELPRDYRSKIEENGQKAYKQYIAMLRRRQYFERRDSRWQQMLPYRHFEYFLKLVTKQEDPTKEVQPLLRAINRGEGLRNPSRLGNKLALRVRQVNNGTIRSYRVFDSQSFSLQLCEAGGITAFIEFLPQAFFLQYHSLMSYNAELSINLDIYEMLKRLDDGYRPSVEEQQGFYRSLAVFKNVLASAPYREVLLTETGQDFYNISRDEAGNLSLSQVQEGI</sequence>
<comment type="similarity">
    <text evidence="1">Belongs to the protein kinase superfamily. NEK Ser/Thr protein kinase family. NIMA subfamily.</text>
</comment>
<dbReference type="PROSITE" id="PS00107">
    <property type="entry name" value="PROTEIN_KINASE_ATP"/>
    <property type="match status" value="1"/>
</dbReference>
<evidence type="ECO:0000256" key="1">
    <source>
        <dbReference type="ARBA" id="ARBA00010886"/>
    </source>
</evidence>
<dbReference type="InterPro" id="IPR000719">
    <property type="entry name" value="Prot_kinase_dom"/>
</dbReference>
<dbReference type="EMBL" id="JACJST010000001">
    <property type="protein sequence ID" value="MBD2566601.1"/>
    <property type="molecule type" value="Genomic_DNA"/>
</dbReference>
<dbReference type="SUPFAM" id="SSF56112">
    <property type="entry name" value="Protein kinase-like (PK-like)"/>
    <property type="match status" value="2"/>
</dbReference>
<dbReference type="Gene3D" id="3.30.200.20">
    <property type="entry name" value="Phosphorylase Kinase, domain 1"/>
    <property type="match status" value="1"/>
</dbReference>
<dbReference type="CDD" id="cd14014">
    <property type="entry name" value="STKc_PknB_like"/>
    <property type="match status" value="1"/>
</dbReference>
<evidence type="ECO:0000256" key="5">
    <source>
        <dbReference type="ARBA" id="ARBA00022777"/>
    </source>
</evidence>
<evidence type="ECO:0000256" key="2">
    <source>
        <dbReference type="ARBA" id="ARBA00012513"/>
    </source>
</evidence>
<keyword evidence="3" id="KW-0808">Transferase</keyword>
<dbReference type="InterPro" id="IPR011528">
    <property type="entry name" value="NERD"/>
</dbReference>
<dbReference type="Pfam" id="PF08378">
    <property type="entry name" value="NERD"/>
    <property type="match status" value="1"/>
</dbReference>
<dbReference type="InterPro" id="IPR011009">
    <property type="entry name" value="Kinase-like_dom_sf"/>
</dbReference>
<dbReference type="RefSeq" id="WP_190711416.1">
    <property type="nucleotide sequence ID" value="NZ_JACJST010000001.1"/>
</dbReference>
<name>A0ABR8FAH2_9NOST</name>
<dbReference type="SMART" id="SM00220">
    <property type="entry name" value="S_TKc"/>
    <property type="match status" value="2"/>
</dbReference>
<feature type="domain" description="Protein kinase" evidence="8">
    <location>
        <begin position="209"/>
        <end position="473"/>
    </location>
</feature>
<keyword evidence="5 10" id="KW-0418">Kinase</keyword>
<dbReference type="PANTHER" id="PTHR43671">
    <property type="entry name" value="SERINE/THREONINE-PROTEIN KINASE NEK"/>
    <property type="match status" value="1"/>
</dbReference>
<evidence type="ECO:0000256" key="7">
    <source>
        <dbReference type="PROSITE-ProRule" id="PRU10141"/>
    </source>
</evidence>
<proteinExistence type="inferred from homology"/>
<keyword evidence="11" id="KW-1185">Reference proteome</keyword>
<evidence type="ECO:0000256" key="6">
    <source>
        <dbReference type="ARBA" id="ARBA00022840"/>
    </source>
</evidence>
<feature type="binding site" evidence="7">
    <location>
        <position position="532"/>
    </location>
    <ligand>
        <name>ATP</name>
        <dbReference type="ChEBI" id="CHEBI:30616"/>
    </ligand>
</feature>
<comment type="caution">
    <text evidence="10">The sequence shown here is derived from an EMBL/GenBank/DDBJ whole genome shotgun (WGS) entry which is preliminary data.</text>
</comment>
<feature type="domain" description="NERD" evidence="9">
    <location>
        <begin position="11"/>
        <end position="122"/>
    </location>
</feature>
<accession>A0ABR8FAH2</accession>
<evidence type="ECO:0000256" key="3">
    <source>
        <dbReference type="ARBA" id="ARBA00022679"/>
    </source>
</evidence>
<evidence type="ECO:0000313" key="11">
    <source>
        <dbReference type="Proteomes" id="UP000640531"/>
    </source>
</evidence>
<evidence type="ECO:0000259" key="8">
    <source>
        <dbReference type="PROSITE" id="PS50011"/>
    </source>
</evidence>
<dbReference type="InterPro" id="IPR017441">
    <property type="entry name" value="Protein_kinase_ATP_BS"/>
</dbReference>
<dbReference type="Proteomes" id="UP000640531">
    <property type="component" value="Unassembled WGS sequence"/>
</dbReference>